<dbReference type="GeneID" id="104744309"/>
<dbReference type="Pfam" id="PF13639">
    <property type="entry name" value="zf-RING_2"/>
    <property type="match status" value="1"/>
</dbReference>
<dbReference type="Proteomes" id="UP000694864">
    <property type="component" value="Chromosome 15"/>
</dbReference>
<name>A0ABM0VZL4_CAMSA</name>
<dbReference type="SMART" id="SM00184">
    <property type="entry name" value="RING"/>
    <property type="match status" value="1"/>
</dbReference>
<evidence type="ECO:0000256" key="7">
    <source>
        <dbReference type="SAM" id="MobiDB-lite"/>
    </source>
</evidence>
<feature type="compositionally biased region" description="Acidic residues" evidence="7">
    <location>
        <begin position="225"/>
        <end position="252"/>
    </location>
</feature>
<dbReference type="Gene3D" id="3.30.40.10">
    <property type="entry name" value="Zinc/RING finger domain, C3HC4 (zinc finger)"/>
    <property type="match status" value="1"/>
</dbReference>
<gene>
    <name evidence="10" type="primary">LOC104744309</name>
</gene>
<comment type="catalytic activity">
    <reaction evidence="1">
        <text>S-ubiquitinyl-[E2 ubiquitin-conjugating enzyme]-L-cysteine + [acceptor protein]-L-lysine = [E2 ubiquitin-conjugating enzyme]-L-cysteine + N(6)-ubiquitinyl-[acceptor protein]-L-lysine.</text>
        <dbReference type="EC" id="2.3.2.27"/>
    </reaction>
</comment>
<dbReference type="InterPro" id="IPR001841">
    <property type="entry name" value="Znf_RING"/>
</dbReference>
<evidence type="ECO:0000256" key="3">
    <source>
        <dbReference type="ARBA" id="ARBA00022723"/>
    </source>
</evidence>
<evidence type="ECO:0000313" key="10">
    <source>
        <dbReference type="RefSeq" id="XP_010463639.1"/>
    </source>
</evidence>
<keyword evidence="4 6" id="KW-0863">Zinc-finger</keyword>
<dbReference type="SUPFAM" id="SSF57850">
    <property type="entry name" value="RING/U-box"/>
    <property type="match status" value="1"/>
</dbReference>
<keyword evidence="3" id="KW-0479">Metal-binding</keyword>
<feature type="region of interest" description="Disordered" evidence="7">
    <location>
        <begin position="132"/>
        <end position="190"/>
    </location>
</feature>
<organism evidence="9 10">
    <name type="scientific">Camelina sativa</name>
    <name type="common">False flax</name>
    <name type="synonym">Myagrum sativum</name>
    <dbReference type="NCBI Taxonomy" id="90675"/>
    <lineage>
        <taxon>Eukaryota</taxon>
        <taxon>Viridiplantae</taxon>
        <taxon>Streptophyta</taxon>
        <taxon>Embryophyta</taxon>
        <taxon>Tracheophyta</taxon>
        <taxon>Spermatophyta</taxon>
        <taxon>Magnoliopsida</taxon>
        <taxon>eudicotyledons</taxon>
        <taxon>Gunneridae</taxon>
        <taxon>Pentapetalae</taxon>
        <taxon>rosids</taxon>
        <taxon>malvids</taxon>
        <taxon>Brassicales</taxon>
        <taxon>Brassicaceae</taxon>
        <taxon>Camelineae</taxon>
        <taxon>Camelina</taxon>
    </lineage>
</organism>
<protein>
    <recommendedName>
        <fullName evidence="2">RING-type E3 ubiquitin transferase</fullName>
        <ecNumber evidence="2">2.3.2.27</ecNumber>
    </recommendedName>
</protein>
<reference evidence="10" key="2">
    <citation type="submission" date="2025-08" db="UniProtKB">
        <authorList>
            <consortium name="RefSeq"/>
        </authorList>
    </citation>
    <scope>IDENTIFICATION</scope>
    <source>
        <tissue evidence="10">Leaf</tissue>
    </source>
</reference>
<sequence>MASTTKPGPAINLEEEAEGDGVPVDDSIFIPEAASLLVCYSPFDDRDINCNPYFPFSGPISDSGSGSYSDSEPDPYICPIDFFDRESSSEVDTSEYLESEGLTSGDFNIWGFYDPKEDEDEIVLGSICVSGSGSGSVSDQQPGEQGLRVTGIDSDSDSDYEDDVFGYTSEDSGNRANDSGRVEVGTGLPPVWDDVFGEETVLADEEWEEVQNAINWTVREFGRPEEEEEEEEEEEGEDELSSLSRDDDEEEHELDWQVLLTVNNVVNYIEQAEGILINPDDIDPSYYLYLASLDEYDDENHSGHYDADAILGQMFDNETGIWGNPPAAKSVIEDLPVVELTVEELSKGNIVCAVCKDEIVVEEKVRRLPCSHLYHGDCIMPWLGIRNTCPVCRYELPTDDLEYERHKSSQRSDSGLPRNLPIVN</sequence>
<feature type="region of interest" description="Disordered" evidence="7">
    <location>
        <begin position="405"/>
        <end position="424"/>
    </location>
</feature>
<dbReference type="PANTHER" id="PTHR15710">
    <property type="entry name" value="E3 UBIQUITIN-PROTEIN LIGASE PRAJA"/>
    <property type="match status" value="1"/>
</dbReference>
<dbReference type="RefSeq" id="XP_010463639.1">
    <property type="nucleotide sequence ID" value="XM_010465337.2"/>
</dbReference>
<evidence type="ECO:0000256" key="5">
    <source>
        <dbReference type="ARBA" id="ARBA00022833"/>
    </source>
</evidence>
<evidence type="ECO:0000256" key="2">
    <source>
        <dbReference type="ARBA" id="ARBA00012483"/>
    </source>
</evidence>
<keyword evidence="9" id="KW-1185">Reference proteome</keyword>
<feature type="region of interest" description="Disordered" evidence="7">
    <location>
        <begin position="1"/>
        <end position="24"/>
    </location>
</feature>
<evidence type="ECO:0000256" key="1">
    <source>
        <dbReference type="ARBA" id="ARBA00000900"/>
    </source>
</evidence>
<proteinExistence type="predicted"/>
<evidence type="ECO:0000256" key="6">
    <source>
        <dbReference type="PROSITE-ProRule" id="PRU00175"/>
    </source>
</evidence>
<feature type="region of interest" description="Disordered" evidence="7">
    <location>
        <begin position="222"/>
        <end position="252"/>
    </location>
</feature>
<feature type="domain" description="RING-type" evidence="8">
    <location>
        <begin position="352"/>
        <end position="393"/>
    </location>
</feature>
<keyword evidence="5" id="KW-0862">Zinc</keyword>
<evidence type="ECO:0000256" key="4">
    <source>
        <dbReference type="ARBA" id="ARBA00022771"/>
    </source>
</evidence>
<reference evidence="9" key="1">
    <citation type="journal article" date="2014" name="Nat. Commun.">
        <title>The emerging biofuel crop Camelina sativa retains a highly undifferentiated hexaploid genome structure.</title>
        <authorList>
            <person name="Kagale S."/>
            <person name="Koh C."/>
            <person name="Nixon J."/>
            <person name="Bollina V."/>
            <person name="Clarke W.E."/>
            <person name="Tuteja R."/>
            <person name="Spillane C."/>
            <person name="Robinson S.J."/>
            <person name="Links M.G."/>
            <person name="Clarke C."/>
            <person name="Higgins E.E."/>
            <person name="Huebert T."/>
            <person name="Sharpe A.G."/>
            <person name="Parkin I.A."/>
        </authorList>
    </citation>
    <scope>NUCLEOTIDE SEQUENCE [LARGE SCALE GENOMIC DNA]</scope>
    <source>
        <strain evidence="9">cv. DH55</strain>
    </source>
</reference>
<dbReference type="EC" id="2.3.2.27" evidence="2"/>
<dbReference type="PROSITE" id="PS50089">
    <property type="entry name" value="ZF_RING_2"/>
    <property type="match status" value="1"/>
</dbReference>
<evidence type="ECO:0000259" key="8">
    <source>
        <dbReference type="PROSITE" id="PS50089"/>
    </source>
</evidence>
<evidence type="ECO:0000313" key="9">
    <source>
        <dbReference type="Proteomes" id="UP000694864"/>
    </source>
</evidence>
<dbReference type="PANTHER" id="PTHR15710:SF108">
    <property type="entry name" value="OS03G0286100 PROTEIN"/>
    <property type="match status" value="1"/>
</dbReference>
<accession>A0ABM0VZL4</accession>
<dbReference type="InterPro" id="IPR013083">
    <property type="entry name" value="Znf_RING/FYVE/PHD"/>
</dbReference>
<feature type="compositionally biased region" description="Acidic residues" evidence="7">
    <location>
        <begin position="154"/>
        <end position="164"/>
    </location>
</feature>